<protein>
    <submittedName>
        <fullName evidence="7">MFS superfamily major facilitator transporter, macrolide symporter</fullName>
    </submittedName>
</protein>
<keyword evidence="4 6" id="KW-1133">Transmembrane helix</keyword>
<organism evidence="7 8">
    <name type="scientific">Fusobacterium animalis ATCC 51191</name>
    <dbReference type="NCBI Taxonomy" id="997347"/>
    <lineage>
        <taxon>Bacteria</taxon>
        <taxon>Fusobacteriati</taxon>
        <taxon>Fusobacteriota</taxon>
        <taxon>Fusobacteriia</taxon>
        <taxon>Fusobacteriales</taxon>
        <taxon>Fusobacteriaceae</taxon>
        <taxon>Fusobacterium</taxon>
    </lineage>
</organism>
<sequence>MNSKKLMKIVVIILIFVILQSYFTNPESFSTIIEKWKGYFMTLIMAIFIAILLEPIKKYLKKKSKINDVLAISLSIVFVVLIVVIISLIVIPEIISSLKVLNDIYPAISEKVLTIGKDVTNYLAEKNIYTVDTKELDDYFTKFISNNTSNIKEFVLAFIGGLVNWTLGFTNLIVAFTLAFLILLDKKNLMKTLENLIIIIFGVKNTPYVMNKL</sequence>
<evidence type="ECO:0000256" key="3">
    <source>
        <dbReference type="ARBA" id="ARBA00022692"/>
    </source>
</evidence>
<evidence type="ECO:0000313" key="7">
    <source>
        <dbReference type="EMBL" id="EGQ80300.1"/>
    </source>
</evidence>
<dbReference type="AlphaFoldDB" id="F9EL65"/>
<evidence type="ECO:0000256" key="5">
    <source>
        <dbReference type="ARBA" id="ARBA00023136"/>
    </source>
</evidence>
<dbReference type="EMBL" id="AFQD01000104">
    <property type="protein sequence ID" value="EGQ80300.1"/>
    <property type="molecule type" value="Genomic_DNA"/>
</dbReference>
<dbReference type="HOGENOM" id="CLU_1296785_0_0_0"/>
<dbReference type="Proteomes" id="UP000005392">
    <property type="component" value="Unassembled WGS sequence"/>
</dbReference>
<comment type="similarity">
    <text evidence="2">Belongs to the autoinducer-2 exporter (AI-2E) (TC 2.A.86) family.</text>
</comment>
<keyword evidence="5 6" id="KW-0472">Membrane</keyword>
<dbReference type="GO" id="GO:0016020">
    <property type="term" value="C:membrane"/>
    <property type="evidence" value="ECO:0007669"/>
    <property type="project" value="UniProtKB-SubCell"/>
</dbReference>
<evidence type="ECO:0000313" key="8">
    <source>
        <dbReference type="Proteomes" id="UP000005392"/>
    </source>
</evidence>
<feature type="non-terminal residue" evidence="7">
    <location>
        <position position="213"/>
    </location>
</feature>
<evidence type="ECO:0000256" key="1">
    <source>
        <dbReference type="ARBA" id="ARBA00004141"/>
    </source>
</evidence>
<dbReference type="Pfam" id="PF01594">
    <property type="entry name" value="AI-2E_transport"/>
    <property type="match status" value="1"/>
</dbReference>
<feature type="transmembrane region" description="Helical" evidence="6">
    <location>
        <begin position="154"/>
        <end position="184"/>
    </location>
</feature>
<evidence type="ECO:0000256" key="4">
    <source>
        <dbReference type="ARBA" id="ARBA00022989"/>
    </source>
</evidence>
<dbReference type="InterPro" id="IPR002549">
    <property type="entry name" value="AI-2E-like"/>
</dbReference>
<evidence type="ECO:0000256" key="2">
    <source>
        <dbReference type="ARBA" id="ARBA00009773"/>
    </source>
</evidence>
<keyword evidence="8" id="KW-1185">Reference proteome</keyword>
<evidence type="ECO:0000256" key="6">
    <source>
        <dbReference type="SAM" id="Phobius"/>
    </source>
</evidence>
<comment type="caution">
    <text evidence="7">The sequence shown here is derived from an EMBL/GenBank/DDBJ whole genome shotgun (WGS) entry which is preliminary data.</text>
</comment>
<feature type="transmembrane region" description="Helical" evidence="6">
    <location>
        <begin position="68"/>
        <end position="91"/>
    </location>
</feature>
<proteinExistence type="inferred from homology"/>
<reference evidence="7 8" key="1">
    <citation type="submission" date="2011-05" db="EMBL/GenBank/DDBJ databases">
        <authorList>
            <person name="Muzny D."/>
            <person name="Qin X."/>
            <person name="Deng J."/>
            <person name="Jiang H."/>
            <person name="Liu Y."/>
            <person name="Qu J."/>
            <person name="Song X.-Z."/>
            <person name="Zhang L."/>
            <person name="Thornton R."/>
            <person name="Coyle M."/>
            <person name="Francisco L."/>
            <person name="Jackson L."/>
            <person name="Javaid M."/>
            <person name="Korchina V."/>
            <person name="Kovar C."/>
            <person name="Mata R."/>
            <person name="Mathew T."/>
            <person name="Ngo R."/>
            <person name="Nguyen L."/>
            <person name="Nguyen N."/>
            <person name="Okwuonu G."/>
            <person name="Ongeri F."/>
            <person name="Pham C."/>
            <person name="Simmons D."/>
            <person name="Wilczek-Boney K."/>
            <person name="Hale W."/>
            <person name="Jakkamsetti A."/>
            <person name="Pham P."/>
            <person name="Ruth R."/>
            <person name="San Lucas F."/>
            <person name="Warren J."/>
            <person name="Zhang J."/>
            <person name="Zhao Z."/>
            <person name="Zhou C."/>
            <person name="Zhu D."/>
            <person name="Lee S."/>
            <person name="Bess C."/>
            <person name="Blankenburg K."/>
            <person name="Forbes L."/>
            <person name="Fu Q."/>
            <person name="Gubbala S."/>
            <person name="Hirani K."/>
            <person name="Jayaseelan J.C."/>
            <person name="Lara F."/>
            <person name="Munidasa M."/>
            <person name="Palculict T."/>
            <person name="Patil S."/>
            <person name="Pu L.-L."/>
            <person name="Saada N."/>
            <person name="Tang L."/>
            <person name="Weissenberger G."/>
            <person name="Zhu Y."/>
            <person name="Hemphill L."/>
            <person name="Shang Y."/>
            <person name="Youmans B."/>
            <person name="Ayvaz T."/>
            <person name="Ross M."/>
            <person name="Santibanez J."/>
            <person name="Aqrawi P."/>
            <person name="Gross S."/>
            <person name="Joshi V."/>
            <person name="Fowler G."/>
            <person name="Nazareth L."/>
            <person name="Reid J."/>
            <person name="Worley K."/>
            <person name="Petrosino J."/>
            <person name="Highlander S."/>
            <person name="Gibbs R."/>
        </authorList>
    </citation>
    <scope>NUCLEOTIDE SEQUENCE [LARGE SCALE GENOMIC DNA]</scope>
    <source>
        <strain evidence="7 8">ATCC 51191</strain>
    </source>
</reference>
<accession>F9EL65</accession>
<comment type="subcellular location">
    <subcellularLocation>
        <location evidence="1">Membrane</location>
        <topology evidence="1">Multi-pass membrane protein</topology>
    </subcellularLocation>
</comment>
<name>F9EL65_9FUSO</name>
<feature type="transmembrane region" description="Helical" evidence="6">
    <location>
        <begin position="36"/>
        <end position="56"/>
    </location>
</feature>
<keyword evidence="3 6" id="KW-0812">Transmembrane</keyword>
<gene>
    <name evidence="7" type="primary">perM</name>
    <name evidence="7" type="ORF">HMPREF9094_0669</name>
</gene>